<keyword evidence="3" id="KW-1185">Reference proteome</keyword>
<dbReference type="Proteomes" id="UP000714618">
    <property type="component" value="Unassembled WGS sequence"/>
</dbReference>
<proteinExistence type="predicted"/>
<feature type="region of interest" description="Disordered" evidence="1">
    <location>
        <begin position="169"/>
        <end position="193"/>
    </location>
</feature>
<feature type="region of interest" description="Disordered" evidence="1">
    <location>
        <begin position="24"/>
        <end position="156"/>
    </location>
</feature>
<feature type="compositionally biased region" description="Basic and acidic residues" evidence="1">
    <location>
        <begin position="132"/>
        <end position="141"/>
    </location>
</feature>
<feature type="compositionally biased region" description="Low complexity" evidence="1">
    <location>
        <begin position="341"/>
        <end position="355"/>
    </location>
</feature>
<evidence type="ECO:0000313" key="3">
    <source>
        <dbReference type="Proteomes" id="UP000714618"/>
    </source>
</evidence>
<feature type="region of interest" description="Disordered" evidence="1">
    <location>
        <begin position="301"/>
        <end position="392"/>
    </location>
</feature>
<dbReference type="OrthoDB" id="3938515at2759"/>
<accession>A0A9N8K698</accession>
<sequence length="570" mass="62906">MYRPARKYNLEKCRKELERSCANYQSRGNHFPPTPRTTPGSSSAPSLQPQHSPEQKKVRFQTSQSLNETAHVSQKVKRNPFEYNEDELRQRAQRIRADLKQELKPRSHPPPVSTSDPLDGISGHSLSNDDSNNDHNPESHAPRRHRTLHRQDLTQDDVATIRATAERIASHCTVRDKQPYPDSPRQGNLHGTKSTIGLEKAGAEGLKSAKNTQDDDGISVTEDGCIIQHGFDISPIASSPADNVHVRCDSGFDLRHATPNEMSRKEPFRPNVRNKRGARVPVCFRKQEVPHQRNVSHLSALLSGQSPSPDRPEAQGTAQEKLRRAHAPQQCSRMPIPARPSVFFSGSSSSNAVVSESEDDDEEQTVCGSEKVDSDTSSAVCADGSKDVASPGSIATLVNSNKLAETVKTSDHLPQHFAPPSPLSSSKRPAPPPQVKQNRPPHAGTPLPQRPSKHPDSNSHPQVQDPGRLPPHQRRNPQPQSLRSQQTAKILLAHQQHRRAPKPPSPRARSPCQALGLRLPLPPNYGEHNYVSALNDKIDRNGGRRPANFSWDHVAPMHGFSSCPALNVLD</sequence>
<evidence type="ECO:0000256" key="1">
    <source>
        <dbReference type="SAM" id="MobiDB-lite"/>
    </source>
</evidence>
<protein>
    <submittedName>
        <fullName evidence="2">Uncharacterized protein</fullName>
    </submittedName>
</protein>
<dbReference type="EMBL" id="CAIJEO010000008">
    <property type="protein sequence ID" value="CAD0097797.1"/>
    <property type="molecule type" value="Genomic_DNA"/>
</dbReference>
<evidence type="ECO:0000313" key="2">
    <source>
        <dbReference type="EMBL" id="CAD0097797.1"/>
    </source>
</evidence>
<reference evidence="2" key="1">
    <citation type="submission" date="2020-06" db="EMBL/GenBank/DDBJ databases">
        <authorList>
            <person name="Onetto C."/>
        </authorList>
    </citation>
    <scope>NUCLEOTIDE SEQUENCE</scope>
</reference>
<dbReference type="AlphaFoldDB" id="A0A9N8K698"/>
<feature type="region of interest" description="Disordered" evidence="1">
    <location>
        <begin position="408"/>
        <end position="484"/>
    </location>
</feature>
<feature type="compositionally biased region" description="Basic and acidic residues" evidence="1">
    <location>
        <begin position="169"/>
        <end position="179"/>
    </location>
</feature>
<gene>
    <name evidence="2" type="ORF">AWRI4233_LOCUS6621</name>
</gene>
<feature type="compositionally biased region" description="Polar residues" evidence="1">
    <location>
        <begin position="60"/>
        <end position="72"/>
    </location>
</feature>
<feature type="compositionally biased region" description="Low complexity" evidence="1">
    <location>
        <begin position="37"/>
        <end position="46"/>
    </location>
</feature>
<comment type="caution">
    <text evidence="2">The sequence shown here is derived from an EMBL/GenBank/DDBJ whole genome shotgun (WGS) entry which is preliminary data.</text>
</comment>
<feature type="compositionally biased region" description="Basic and acidic residues" evidence="1">
    <location>
        <begin position="86"/>
        <end position="105"/>
    </location>
</feature>
<name>A0A9N8K698_9PEZI</name>
<organism evidence="2 3">
    <name type="scientific">Aureobasidium mustum</name>
    <dbReference type="NCBI Taxonomy" id="2773714"/>
    <lineage>
        <taxon>Eukaryota</taxon>
        <taxon>Fungi</taxon>
        <taxon>Dikarya</taxon>
        <taxon>Ascomycota</taxon>
        <taxon>Pezizomycotina</taxon>
        <taxon>Dothideomycetes</taxon>
        <taxon>Dothideomycetidae</taxon>
        <taxon>Dothideales</taxon>
        <taxon>Saccotheciaceae</taxon>
        <taxon>Aureobasidium</taxon>
    </lineage>
</organism>